<dbReference type="InterPro" id="IPR022258">
    <property type="entry name" value="Flagellar_operon_YvyF"/>
</dbReference>
<gene>
    <name evidence="1" type="ORF">SAMN05216244_1933</name>
</gene>
<keyword evidence="1" id="KW-0966">Cell projection</keyword>
<keyword evidence="1" id="KW-0282">Flagellum</keyword>
<dbReference type="RefSeq" id="WP_074598612.1">
    <property type="nucleotide sequence ID" value="NZ_FNHF01000002.1"/>
</dbReference>
<accession>A0A1G9RCT2</accession>
<reference evidence="2" key="1">
    <citation type="submission" date="2016-10" db="EMBL/GenBank/DDBJ databases">
        <authorList>
            <person name="Varghese N."/>
            <person name="Submissions S."/>
        </authorList>
    </citation>
    <scope>NUCLEOTIDE SEQUENCE [LARGE SCALE GENOMIC DNA]</scope>
    <source>
        <strain evidence="2">CGMCC 1.6199</strain>
    </source>
</reference>
<name>A0A1G9RCT2_9BACI</name>
<evidence type="ECO:0000313" key="2">
    <source>
        <dbReference type="Proteomes" id="UP000182347"/>
    </source>
</evidence>
<keyword evidence="1" id="KW-0969">Cilium</keyword>
<evidence type="ECO:0000313" key="1">
    <source>
        <dbReference type="EMBL" id="SDM21076.1"/>
    </source>
</evidence>
<organism evidence="1 2">
    <name type="scientific">Sediminibacillus halophilus</name>
    <dbReference type="NCBI Taxonomy" id="482461"/>
    <lineage>
        <taxon>Bacteria</taxon>
        <taxon>Bacillati</taxon>
        <taxon>Bacillota</taxon>
        <taxon>Bacilli</taxon>
        <taxon>Bacillales</taxon>
        <taxon>Bacillaceae</taxon>
        <taxon>Sediminibacillus</taxon>
    </lineage>
</organism>
<dbReference type="Proteomes" id="UP000182347">
    <property type="component" value="Unassembled WGS sequence"/>
</dbReference>
<sequence length="139" mass="16221">MGELMNCPRCGTLFVSGVRSICQDCYKEEERAYTTVYDFLRPRKNRQATVPEIVEATGVDEEIIFKFVKERRLRASQFPNLTFPCERCGTKISDGKLCNNCMNEMKSDLDEQKKLDEISDRNRQNVPEVNTYYTVEKKQ</sequence>
<dbReference type="NCBIfam" id="TIGR03826">
    <property type="entry name" value="YvyF"/>
    <property type="match status" value="1"/>
</dbReference>
<proteinExistence type="predicted"/>
<dbReference type="EMBL" id="FNHF01000002">
    <property type="protein sequence ID" value="SDM21076.1"/>
    <property type="molecule type" value="Genomic_DNA"/>
</dbReference>
<protein>
    <submittedName>
        <fullName evidence="1">Flagellar operon protein TIGR03826</fullName>
    </submittedName>
</protein>
<dbReference type="STRING" id="482461.SAMN05216244_1933"/>
<keyword evidence="2" id="KW-1185">Reference proteome</keyword>
<dbReference type="OrthoDB" id="1739831at2"/>
<dbReference type="AlphaFoldDB" id="A0A1G9RCT2"/>